<proteinExistence type="predicted"/>
<feature type="compositionally biased region" description="Low complexity" evidence="2">
    <location>
        <begin position="14"/>
        <end position="26"/>
    </location>
</feature>
<accession>A0ABD3FW41</accession>
<protein>
    <recommendedName>
        <fullName evidence="5">GRIP domain-containing protein</fullName>
    </recommendedName>
</protein>
<name>A0ABD3FW41_9STRA</name>
<organism evidence="3 4">
    <name type="scientific">Phytophthora oleae</name>
    <dbReference type="NCBI Taxonomy" id="2107226"/>
    <lineage>
        <taxon>Eukaryota</taxon>
        <taxon>Sar</taxon>
        <taxon>Stramenopiles</taxon>
        <taxon>Oomycota</taxon>
        <taxon>Peronosporomycetes</taxon>
        <taxon>Peronosporales</taxon>
        <taxon>Peronosporaceae</taxon>
        <taxon>Phytophthora</taxon>
    </lineage>
</organism>
<feature type="compositionally biased region" description="Low complexity" evidence="2">
    <location>
        <begin position="44"/>
        <end position="54"/>
    </location>
</feature>
<dbReference type="EMBL" id="JBIMZQ010000006">
    <property type="protein sequence ID" value="KAL3671145.1"/>
    <property type="molecule type" value="Genomic_DNA"/>
</dbReference>
<evidence type="ECO:0000256" key="2">
    <source>
        <dbReference type="SAM" id="MobiDB-lite"/>
    </source>
</evidence>
<keyword evidence="4" id="KW-1185">Reference proteome</keyword>
<evidence type="ECO:0000256" key="1">
    <source>
        <dbReference type="SAM" id="Coils"/>
    </source>
</evidence>
<feature type="region of interest" description="Disordered" evidence="2">
    <location>
        <begin position="250"/>
        <end position="292"/>
    </location>
</feature>
<evidence type="ECO:0000313" key="4">
    <source>
        <dbReference type="Proteomes" id="UP001632037"/>
    </source>
</evidence>
<gene>
    <name evidence="3" type="ORF">V7S43_004326</name>
</gene>
<reference evidence="3 4" key="1">
    <citation type="submission" date="2024-09" db="EMBL/GenBank/DDBJ databases">
        <title>Genome sequencing and assembly of Phytophthora oleae, isolate VK10A, causative agent of rot of olive drupes.</title>
        <authorList>
            <person name="Conti Taguali S."/>
            <person name="Riolo M."/>
            <person name="La Spada F."/>
            <person name="Cacciola S.O."/>
            <person name="Dionisio G."/>
        </authorList>
    </citation>
    <scope>NUCLEOTIDE SEQUENCE [LARGE SCALE GENOMIC DNA]</scope>
    <source>
        <strain evidence="3 4">VK10A</strain>
    </source>
</reference>
<sequence>MSFKMPPSLTIGTSIERSFSSSSLRSPAKGSASPSRTPQKSFGRAPARVAAAPVSPIATPAPVVPESEEDSHLPLSVDDTQFAPGLQQEIAQDLPPIEAEVDHEQENSELRDELDVLRQELRDLHESSSKNDEVWQRDNARLKEQLTAANAREAVQLEQLHIRDNQLTLCRQELRELQDHQLKVKKEQSTRALAEEAGSSGLGHERELLKLVVQLVGSSNVRAVLHENPNASPAQLREALVRLRCPQCQRVSPPPAKSTGSDSLHKMLFGTSARPPSPTAIRLKSRSSRSPK</sequence>
<feature type="coiled-coil region" evidence="1">
    <location>
        <begin position="100"/>
        <end position="127"/>
    </location>
</feature>
<feature type="compositionally biased region" description="Basic residues" evidence="2">
    <location>
        <begin position="283"/>
        <end position="292"/>
    </location>
</feature>
<feature type="region of interest" description="Disordered" evidence="2">
    <location>
        <begin position="1"/>
        <end position="81"/>
    </location>
</feature>
<comment type="caution">
    <text evidence="3">The sequence shown here is derived from an EMBL/GenBank/DDBJ whole genome shotgun (WGS) entry which is preliminary data.</text>
</comment>
<keyword evidence="1" id="KW-0175">Coiled coil</keyword>
<dbReference type="Proteomes" id="UP001632037">
    <property type="component" value="Unassembled WGS sequence"/>
</dbReference>
<evidence type="ECO:0008006" key="5">
    <source>
        <dbReference type="Google" id="ProtNLM"/>
    </source>
</evidence>
<dbReference type="AlphaFoldDB" id="A0ABD3FW41"/>
<evidence type="ECO:0000313" key="3">
    <source>
        <dbReference type="EMBL" id="KAL3671145.1"/>
    </source>
</evidence>